<evidence type="ECO:0000256" key="4">
    <source>
        <dbReference type="SAM" id="Phobius"/>
    </source>
</evidence>
<dbReference type="AlphaFoldDB" id="A0A9X2E8N5"/>
<dbReference type="InterPro" id="IPR036890">
    <property type="entry name" value="HATPase_C_sf"/>
</dbReference>
<keyword evidence="4" id="KW-0472">Membrane</keyword>
<dbReference type="InterPro" id="IPR050482">
    <property type="entry name" value="Sensor_HK_TwoCompSys"/>
</dbReference>
<feature type="transmembrane region" description="Helical" evidence="4">
    <location>
        <begin position="157"/>
        <end position="178"/>
    </location>
</feature>
<keyword evidence="3" id="KW-0902">Two-component regulatory system</keyword>
<dbReference type="InterPro" id="IPR011712">
    <property type="entry name" value="Sig_transdc_His_kin_sub3_dim/P"/>
</dbReference>
<gene>
    <name evidence="6" type="ORF">NDR86_08460</name>
</gene>
<feature type="domain" description="Signal transduction histidine kinase subgroup 3 dimerisation and phosphoacceptor" evidence="5">
    <location>
        <begin position="199"/>
        <end position="264"/>
    </location>
</feature>
<dbReference type="Gene3D" id="3.30.565.10">
    <property type="entry name" value="Histidine kinase-like ATPase, C-terminal domain"/>
    <property type="match status" value="1"/>
</dbReference>
<dbReference type="PANTHER" id="PTHR24421:SF63">
    <property type="entry name" value="SENSOR HISTIDINE KINASE DESK"/>
    <property type="match status" value="1"/>
</dbReference>
<feature type="transmembrane region" description="Helical" evidence="4">
    <location>
        <begin position="44"/>
        <end position="62"/>
    </location>
</feature>
<feature type="transmembrane region" description="Helical" evidence="4">
    <location>
        <begin position="105"/>
        <end position="125"/>
    </location>
</feature>
<evidence type="ECO:0000256" key="1">
    <source>
        <dbReference type="ARBA" id="ARBA00022679"/>
    </source>
</evidence>
<evidence type="ECO:0000259" key="5">
    <source>
        <dbReference type="Pfam" id="PF07730"/>
    </source>
</evidence>
<feature type="transmembrane region" description="Helical" evidence="4">
    <location>
        <begin position="132"/>
        <end position="151"/>
    </location>
</feature>
<keyword evidence="2 6" id="KW-0418">Kinase</keyword>
<evidence type="ECO:0000256" key="2">
    <source>
        <dbReference type="ARBA" id="ARBA00022777"/>
    </source>
</evidence>
<dbReference type="Pfam" id="PF07730">
    <property type="entry name" value="HisKA_3"/>
    <property type="match status" value="1"/>
</dbReference>
<comment type="caution">
    <text evidence="6">The sequence shown here is derived from an EMBL/GenBank/DDBJ whole genome shotgun (WGS) entry which is preliminary data.</text>
</comment>
<evidence type="ECO:0000313" key="6">
    <source>
        <dbReference type="EMBL" id="MCM6773503.1"/>
    </source>
</evidence>
<evidence type="ECO:0000256" key="3">
    <source>
        <dbReference type="ARBA" id="ARBA00023012"/>
    </source>
</evidence>
<proteinExistence type="predicted"/>
<protein>
    <submittedName>
        <fullName evidence="6">Histidine kinase</fullName>
    </submittedName>
</protein>
<dbReference type="PANTHER" id="PTHR24421">
    <property type="entry name" value="NITRATE/NITRITE SENSOR PROTEIN NARX-RELATED"/>
    <property type="match status" value="1"/>
</dbReference>
<dbReference type="GO" id="GO:0000155">
    <property type="term" value="F:phosphorelay sensor kinase activity"/>
    <property type="evidence" value="ECO:0007669"/>
    <property type="project" value="InterPro"/>
</dbReference>
<dbReference type="GO" id="GO:0016020">
    <property type="term" value="C:membrane"/>
    <property type="evidence" value="ECO:0007669"/>
    <property type="project" value="InterPro"/>
</dbReference>
<evidence type="ECO:0000313" key="7">
    <source>
        <dbReference type="Proteomes" id="UP001139157"/>
    </source>
</evidence>
<sequence length="380" mass="40977">MTRWTSWWNRSSAPAKFRFYTRASFQSALAALIVAIAIVTHSLWSAPGIVIAGIGAVLAVEAQPDFALSSRVVGRRWVLPVAIAMLAGVWLVYAAVAWVSTDERTAAPAHLTSFYAAVLALFAVVSFVRHKWWLVLGVSVATGLILGKSPMTGLVTAVLAFLVGVFFVGTTLLTMWGLRVVDELERAKVVEAELLVAEERLRFARDLHDVVGRGFSAIAVKSELAAVLSRSGDADRAAKEMDEVKALAVDSMGQMRKLVRGYRGIDLTREVAGARSLLSAVDCRLAVEGDVARVPARFHEVAAWVVREGTTNIVEHSSATSAVLALGDAGISLRNDRPHGTPGEHSGLRGVAERLEAVGATLEVSASHDEFMLEIRWENE</sequence>
<keyword evidence="1" id="KW-0808">Transferase</keyword>
<dbReference type="RefSeq" id="WP_251910569.1">
    <property type="nucleotide sequence ID" value="NZ_JAMRXG010000003.1"/>
</dbReference>
<reference evidence="6" key="1">
    <citation type="submission" date="2022-06" db="EMBL/GenBank/DDBJ databases">
        <title>Novel species in genus nocardia.</title>
        <authorList>
            <person name="Li F."/>
        </authorList>
    </citation>
    <scope>NUCLEOTIDE SEQUENCE</scope>
    <source>
        <strain evidence="6">CDC141</strain>
    </source>
</reference>
<dbReference type="EMBL" id="JAMRXG010000003">
    <property type="protein sequence ID" value="MCM6773503.1"/>
    <property type="molecule type" value="Genomic_DNA"/>
</dbReference>
<dbReference type="GO" id="GO:0046983">
    <property type="term" value="F:protein dimerization activity"/>
    <property type="evidence" value="ECO:0007669"/>
    <property type="project" value="InterPro"/>
</dbReference>
<dbReference type="Gene3D" id="1.20.5.1930">
    <property type="match status" value="1"/>
</dbReference>
<dbReference type="Proteomes" id="UP001139157">
    <property type="component" value="Unassembled WGS sequence"/>
</dbReference>
<feature type="transmembrane region" description="Helical" evidence="4">
    <location>
        <begin position="77"/>
        <end position="99"/>
    </location>
</feature>
<keyword evidence="4" id="KW-1133">Transmembrane helix</keyword>
<name>A0A9X2E8N5_9NOCA</name>
<organism evidence="6 7">
    <name type="scientific">Nocardia pulmonis</name>
    <dbReference type="NCBI Taxonomy" id="2951408"/>
    <lineage>
        <taxon>Bacteria</taxon>
        <taxon>Bacillati</taxon>
        <taxon>Actinomycetota</taxon>
        <taxon>Actinomycetes</taxon>
        <taxon>Mycobacteriales</taxon>
        <taxon>Nocardiaceae</taxon>
        <taxon>Nocardia</taxon>
    </lineage>
</organism>
<keyword evidence="7" id="KW-1185">Reference proteome</keyword>
<accession>A0A9X2E8N5</accession>
<keyword evidence="4" id="KW-0812">Transmembrane</keyword>